<dbReference type="InterPro" id="IPR000600">
    <property type="entry name" value="ROK"/>
</dbReference>
<dbReference type="SUPFAM" id="SSF53067">
    <property type="entry name" value="Actin-like ATPase domain"/>
    <property type="match status" value="1"/>
</dbReference>
<sequence>MEELYLCADVGGTQIKTGLLTAAGELVGDIHRADAQANLPRVPLLDHMAHCLLTTAQTAQTVRGIRIAMPGPFDYGAGICKMEGLEKYGALYNVNVREELEHRLRPVLGQAAADVRMQNDVASFALGELHFGRAQGAARGLFLCIGTGCGSAFTIGSCLAPAGTPGMPENGYVYPLPLRGKRMDDWISRRGLQELSRRYMGRPLDGLALAQSAAAGDTCAQKVWQVFGEMIAEALVPILDRFLPEVCCLGGQVTASSSLFLGPLQQVCLARNVELFCTQDTSLRAMQGALLGESPYL</sequence>
<comment type="similarity">
    <text evidence="1">Belongs to the ROK (NagC/XylR) family.</text>
</comment>
<protein>
    <submittedName>
        <fullName evidence="2">ROK family protein</fullName>
    </submittedName>
</protein>
<dbReference type="InterPro" id="IPR043129">
    <property type="entry name" value="ATPase_NBD"/>
</dbReference>
<dbReference type="AlphaFoldDB" id="A0A9D2SFH5"/>
<reference evidence="2" key="2">
    <citation type="submission" date="2021-04" db="EMBL/GenBank/DDBJ databases">
        <authorList>
            <person name="Gilroy R."/>
        </authorList>
    </citation>
    <scope>NUCLEOTIDE SEQUENCE</scope>
    <source>
        <strain evidence="2">CHK185-1770</strain>
    </source>
</reference>
<name>A0A9D2SFH5_9FIRM</name>
<evidence type="ECO:0000256" key="1">
    <source>
        <dbReference type="ARBA" id="ARBA00006479"/>
    </source>
</evidence>
<gene>
    <name evidence="2" type="ORF">H9710_04390</name>
</gene>
<proteinExistence type="inferred from homology"/>
<dbReference type="PANTHER" id="PTHR18964">
    <property type="entry name" value="ROK (REPRESSOR, ORF, KINASE) FAMILY"/>
    <property type="match status" value="1"/>
</dbReference>
<dbReference type="Proteomes" id="UP000826793">
    <property type="component" value="Unassembled WGS sequence"/>
</dbReference>
<evidence type="ECO:0000313" key="3">
    <source>
        <dbReference type="Proteomes" id="UP000826793"/>
    </source>
</evidence>
<accession>A0A9D2SFH5</accession>
<comment type="caution">
    <text evidence="2">The sequence shown here is derived from an EMBL/GenBank/DDBJ whole genome shotgun (WGS) entry which is preliminary data.</text>
</comment>
<dbReference type="Gene3D" id="3.30.420.40">
    <property type="match status" value="2"/>
</dbReference>
<evidence type="ECO:0000313" key="2">
    <source>
        <dbReference type="EMBL" id="HJB97801.1"/>
    </source>
</evidence>
<dbReference type="Pfam" id="PF00480">
    <property type="entry name" value="ROK"/>
    <property type="match status" value="1"/>
</dbReference>
<dbReference type="PANTHER" id="PTHR18964:SF149">
    <property type="entry name" value="BIFUNCTIONAL UDP-N-ACETYLGLUCOSAMINE 2-EPIMERASE_N-ACETYLMANNOSAMINE KINASE"/>
    <property type="match status" value="1"/>
</dbReference>
<organism evidence="2 3">
    <name type="scientific">Candidatus Acutalibacter pullicola</name>
    <dbReference type="NCBI Taxonomy" id="2838417"/>
    <lineage>
        <taxon>Bacteria</taxon>
        <taxon>Bacillati</taxon>
        <taxon>Bacillota</taxon>
        <taxon>Clostridia</taxon>
        <taxon>Eubacteriales</taxon>
        <taxon>Acutalibacteraceae</taxon>
        <taxon>Acutalibacter</taxon>
    </lineage>
</organism>
<dbReference type="EMBL" id="DWXG01000036">
    <property type="protein sequence ID" value="HJB97801.1"/>
    <property type="molecule type" value="Genomic_DNA"/>
</dbReference>
<reference evidence="2" key="1">
    <citation type="journal article" date="2021" name="PeerJ">
        <title>Extensive microbial diversity within the chicken gut microbiome revealed by metagenomics and culture.</title>
        <authorList>
            <person name="Gilroy R."/>
            <person name="Ravi A."/>
            <person name="Getino M."/>
            <person name="Pursley I."/>
            <person name="Horton D.L."/>
            <person name="Alikhan N.F."/>
            <person name="Baker D."/>
            <person name="Gharbi K."/>
            <person name="Hall N."/>
            <person name="Watson M."/>
            <person name="Adriaenssens E.M."/>
            <person name="Foster-Nyarko E."/>
            <person name="Jarju S."/>
            <person name="Secka A."/>
            <person name="Antonio M."/>
            <person name="Oren A."/>
            <person name="Chaudhuri R.R."/>
            <person name="La Ragione R."/>
            <person name="Hildebrand F."/>
            <person name="Pallen M.J."/>
        </authorList>
    </citation>
    <scope>NUCLEOTIDE SEQUENCE</scope>
    <source>
        <strain evidence="2">CHK185-1770</strain>
    </source>
</reference>